<dbReference type="GO" id="GO:0055085">
    <property type="term" value="P:transmembrane transport"/>
    <property type="evidence" value="ECO:0007669"/>
    <property type="project" value="InterPro"/>
</dbReference>
<dbReference type="PANTHER" id="PTHR32243">
    <property type="entry name" value="MALTOSE TRANSPORT SYSTEM PERMEASE-RELATED"/>
    <property type="match status" value="1"/>
</dbReference>
<evidence type="ECO:0000256" key="7">
    <source>
        <dbReference type="SAM" id="Phobius"/>
    </source>
</evidence>
<dbReference type="SUPFAM" id="SSF161098">
    <property type="entry name" value="MetI-like"/>
    <property type="match status" value="1"/>
</dbReference>
<evidence type="ECO:0000259" key="8">
    <source>
        <dbReference type="PROSITE" id="PS50928"/>
    </source>
</evidence>
<dbReference type="PANTHER" id="PTHR32243:SF52">
    <property type="entry name" value="ABC TRANSPORTER PERMEASE PROTEIN"/>
    <property type="match status" value="1"/>
</dbReference>
<dbReference type="EMBL" id="UINC01012546">
    <property type="protein sequence ID" value="SVA54737.1"/>
    <property type="molecule type" value="Genomic_DNA"/>
</dbReference>
<evidence type="ECO:0000313" key="9">
    <source>
        <dbReference type="EMBL" id="SVA54737.1"/>
    </source>
</evidence>
<dbReference type="GO" id="GO:0005886">
    <property type="term" value="C:plasma membrane"/>
    <property type="evidence" value="ECO:0007669"/>
    <property type="project" value="UniProtKB-SubCell"/>
</dbReference>
<feature type="domain" description="ABC transmembrane type-1" evidence="8">
    <location>
        <begin position="52"/>
        <end position="248"/>
    </location>
</feature>
<feature type="transmembrane region" description="Helical" evidence="7">
    <location>
        <begin position="51"/>
        <end position="77"/>
    </location>
</feature>
<evidence type="ECO:0000256" key="2">
    <source>
        <dbReference type="ARBA" id="ARBA00022448"/>
    </source>
</evidence>
<feature type="transmembrane region" description="Helical" evidence="7">
    <location>
        <begin position="170"/>
        <end position="195"/>
    </location>
</feature>
<dbReference type="CDD" id="cd06261">
    <property type="entry name" value="TM_PBP2"/>
    <property type="match status" value="1"/>
</dbReference>
<proteinExistence type="predicted"/>
<dbReference type="AlphaFoldDB" id="A0A381WS39"/>
<evidence type="ECO:0000256" key="4">
    <source>
        <dbReference type="ARBA" id="ARBA00022692"/>
    </source>
</evidence>
<evidence type="ECO:0000256" key="6">
    <source>
        <dbReference type="ARBA" id="ARBA00023136"/>
    </source>
</evidence>
<organism evidence="9">
    <name type="scientific">marine metagenome</name>
    <dbReference type="NCBI Taxonomy" id="408172"/>
    <lineage>
        <taxon>unclassified sequences</taxon>
        <taxon>metagenomes</taxon>
        <taxon>ecological metagenomes</taxon>
    </lineage>
</organism>
<keyword evidence="5 7" id="KW-1133">Transmembrane helix</keyword>
<keyword evidence="6 7" id="KW-0472">Membrane</keyword>
<feature type="transmembrane region" description="Helical" evidence="7">
    <location>
        <begin position="130"/>
        <end position="149"/>
    </location>
</feature>
<dbReference type="InterPro" id="IPR000515">
    <property type="entry name" value="MetI-like"/>
</dbReference>
<reference evidence="9" key="1">
    <citation type="submission" date="2018-05" db="EMBL/GenBank/DDBJ databases">
        <authorList>
            <person name="Lanie J.A."/>
            <person name="Ng W.-L."/>
            <person name="Kazmierczak K.M."/>
            <person name="Andrzejewski T.M."/>
            <person name="Davidsen T.M."/>
            <person name="Wayne K.J."/>
            <person name="Tettelin H."/>
            <person name="Glass J.I."/>
            <person name="Rusch D."/>
            <person name="Podicherti R."/>
            <person name="Tsui H.-C.T."/>
            <person name="Winkler M.E."/>
        </authorList>
    </citation>
    <scope>NUCLEOTIDE SEQUENCE</scope>
</reference>
<dbReference type="InterPro" id="IPR050901">
    <property type="entry name" value="BP-dep_ABC_trans_perm"/>
</dbReference>
<keyword evidence="2" id="KW-0813">Transport</keyword>
<dbReference type="InterPro" id="IPR035906">
    <property type="entry name" value="MetI-like_sf"/>
</dbReference>
<dbReference type="Gene3D" id="1.10.3720.10">
    <property type="entry name" value="MetI-like"/>
    <property type="match status" value="1"/>
</dbReference>
<keyword evidence="4 7" id="KW-0812">Transmembrane</keyword>
<sequence>MTLIPIYWMVLVSTKTPVELFGKPDLSPTFFDKIYWKNYTRPFIDGVYSEYLFNSIVIATSNAVLITILALMATYALSRFNLAASDNIFFWTMTNRMAPPVAFLLPLFLLFSTVFRIGDHSLFDTKIGLILLYCIFNLPFAIWLLKGIIDGIPKELDEAMVIDGANLFTIFHRLIIPLAAPGIAVTALLSFLFAWNEYLLASTLSSVYARTIPTGLSEFVTTTGTNWGMMAAVAVVSMLPALLFLVLVQKYIVAGLTFGAIKG</sequence>
<name>A0A381WS39_9ZZZZ</name>
<evidence type="ECO:0000256" key="1">
    <source>
        <dbReference type="ARBA" id="ARBA00004651"/>
    </source>
</evidence>
<protein>
    <recommendedName>
        <fullName evidence="8">ABC transmembrane type-1 domain-containing protein</fullName>
    </recommendedName>
</protein>
<gene>
    <name evidence="9" type="ORF">METZ01_LOCUS107591</name>
</gene>
<evidence type="ECO:0000256" key="3">
    <source>
        <dbReference type="ARBA" id="ARBA00022475"/>
    </source>
</evidence>
<feature type="transmembrane region" description="Helical" evidence="7">
    <location>
        <begin position="227"/>
        <end position="248"/>
    </location>
</feature>
<feature type="transmembrane region" description="Helical" evidence="7">
    <location>
        <begin position="98"/>
        <end position="118"/>
    </location>
</feature>
<dbReference type="PROSITE" id="PS50928">
    <property type="entry name" value="ABC_TM1"/>
    <property type="match status" value="1"/>
</dbReference>
<evidence type="ECO:0000256" key="5">
    <source>
        <dbReference type="ARBA" id="ARBA00022989"/>
    </source>
</evidence>
<comment type="subcellular location">
    <subcellularLocation>
        <location evidence="1">Cell membrane</location>
        <topology evidence="1">Multi-pass membrane protein</topology>
    </subcellularLocation>
</comment>
<dbReference type="Pfam" id="PF00528">
    <property type="entry name" value="BPD_transp_1"/>
    <property type="match status" value="1"/>
</dbReference>
<accession>A0A381WS39</accession>
<keyword evidence="3" id="KW-1003">Cell membrane</keyword>